<dbReference type="AlphaFoldDB" id="A0A1I1JP19"/>
<evidence type="ECO:0000313" key="3">
    <source>
        <dbReference type="Proteomes" id="UP000199161"/>
    </source>
</evidence>
<feature type="region of interest" description="Disordered" evidence="1">
    <location>
        <begin position="20"/>
        <end position="61"/>
    </location>
</feature>
<name>A0A1I1JP19_NATHA</name>
<sequence length="61" mass="6336">MSMGNFIGRTAVLVTVMAASNPSPTDHAPGDDPADTAAGMAHPTVVPTNFDPEEHDLESDE</sequence>
<dbReference type="EMBL" id="FOKW01000009">
    <property type="protein sequence ID" value="SFC48268.1"/>
    <property type="molecule type" value="Genomic_DNA"/>
</dbReference>
<evidence type="ECO:0000256" key="1">
    <source>
        <dbReference type="SAM" id="MobiDB-lite"/>
    </source>
</evidence>
<dbReference type="Proteomes" id="UP000199161">
    <property type="component" value="Unassembled WGS sequence"/>
</dbReference>
<protein>
    <submittedName>
        <fullName evidence="2">Uncharacterized protein</fullName>
    </submittedName>
</protein>
<feature type="compositionally biased region" description="Acidic residues" evidence="1">
    <location>
        <begin position="51"/>
        <end position="61"/>
    </location>
</feature>
<reference evidence="3" key="1">
    <citation type="submission" date="2016-10" db="EMBL/GenBank/DDBJ databases">
        <authorList>
            <person name="Varghese N."/>
            <person name="Submissions S."/>
        </authorList>
    </citation>
    <scope>NUCLEOTIDE SEQUENCE [LARGE SCALE GENOMIC DNA]</scope>
    <source>
        <strain evidence="3">DSM 13078</strain>
    </source>
</reference>
<keyword evidence="3" id="KW-1185">Reference proteome</keyword>
<evidence type="ECO:0000313" key="2">
    <source>
        <dbReference type="EMBL" id="SFC48268.1"/>
    </source>
</evidence>
<organism evidence="2 3">
    <name type="scientific">Natronobacterium haloterrestre</name>
    <name type="common">Halobiforma haloterrestris</name>
    <dbReference type="NCBI Taxonomy" id="148448"/>
    <lineage>
        <taxon>Archaea</taxon>
        <taxon>Methanobacteriati</taxon>
        <taxon>Methanobacteriota</taxon>
        <taxon>Stenosarchaea group</taxon>
        <taxon>Halobacteria</taxon>
        <taxon>Halobacteriales</taxon>
        <taxon>Natrialbaceae</taxon>
        <taxon>Natronobacterium</taxon>
    </lineage>
</organism>
<proteinExistence type="predicted"/>
<gene>
    <name evidence="2" type="ORF">SAMN05444422_10925</name>
</gene>
<accession>A0A1I1JP19</accession>